<accession>A0A3Q3F821</accession>
<dbReference type="RefSeq" id="XP_065812594.1">
    <property type="nucleotide sequence ID" value="XM_065956522.1"/>
</dbReference>
<dbReference type="InterPro" id="IPR001368">
    <property type="entry name" value="TNFR/NGFR_Cys_rich_reg"/>
</dbReference>
<dbReference type="GO" id="GO:0009897">
    <property type="term" value="C:external side of plasma membrane"/>
    <property type="evidence" value="ECO:0007669"/>
    <property type="project" value="TreeGrafter"/>
</dbReference>
<feature type="repeat" description="TNFR-Cys" evidence="1">
    <location>
        <begin position="59"/>
        <end position="100"/>
    </location>
</feature>
<dbReference type="GeneID" id="109987883"/>
<dbReference type="SMART" id="SM00208">
    <property type="entry name" value="TNFR"/>
    <property type="match status" value="4"/>
</dbReference>
<dbReference type="Pfam" id="PF00020">
    <property type="entry name" value="TNFR_c6"/>
    <property type="match status" value="3"/>
</dbReference>
<dbReference type="GO" id="GO:0046642">
    <property type="term" value="P:negative regulation of alpha-beta T cell proliferation"/>
    <property type="evidence" value="ECO:0007669"/>
    <property type="project" value="TreeGrafter"/>
</dbReference>
<dbReference type="STRING" id="56723.ENSLBEP00000015137"/>
<protein>
    <submittedName>
        <fullName evidence="5">Tumor necrosis factor receptor superfamily member 5-like</fullName>
    </submittedName>
</protein>
<feature type="chain" id="PRO_5018637063" evidence="3">
    <location>
        <begin position="22"/>
        <end position="327"/>
    </location>
</feature>
<dbReference type="GO" id="GO:0002720">
    <property type="term" value="P:positive regulation of cytokine production involved in immune response"/>
    <property type="evidence" value="ECO:0007669"/>
    <property type="project" value="TreeGrafter"/>
</dbReference>
<dbReference type="PANTHER" id="PTHR46838">
    <property type="entry name" value="TUMOR NECROSIS FACTOR RECEPTOR SUPERFAMILY MEMBER 14"/>
    <property type="match status" value="1"/>
</dbReference>
<dbReference type="Ensembl" id="ENSLBET00000016052.1">
    <property type="protein sequence ID" value="ENSLBEP00000015137.1"/>
    <property type="gene ID" value="ENSLBEG00000011793.1"/>
</dbReference>
<dbReference type="Gene3D" id="2.10.50.10">
    <property type="entry name" value="Tumor Necrosis Factor Receptor, subunit A, domain 2"/>
    <property type="match status" value="3"/>
</dbReference>
<keyword evidence="6" id="KW-1185">Reference proteome</keyword>
<dbReference type="CDD" id="cd13405">
    <property type="entry name" value="TNFRSF14_teleost"/>
    <property type="match status" value="1"/>
</dbReference>
<feature type="disulfide bond" evidence="1">
    <location>
        <begin position="60"/>
        <end position="75"/>
    </location>
</feature>
<dbReference type="PROSITE" id="PS50050">
    <property type="entry name" value="TNFR_NGFR_2"/>
    <property type="match status" value="1"/>
</dbReference>
<feature type="domain" description="TNFR-Cys" evidence="4">
    <location>
        <begin position="59"/>
        <end position="100"/>
    </location>
</feature>
<evidence type="ECO:0000256" key="2">
    <source>
        <dbReference type="SAM" id="Phobius"/>
    </source>
</evidence>
<evidence type="ECO:0000259" key="4">
    <source>
        <dbReference type="PROSITE" id="PS50050"/>
    </source>
</evidence>
<dbReference type="FunCoup" id="A0A3Q3F821">
    <property type="interactions" value="1146"/>
</dbReference>
<keyword evidence="3" id="KW-0732">Signal</keyword>
<proteinExistence type="predicted"/>
<dbReference type="InParanoid" id="A0A3Q3F821"/>
<dbReference type="PANTHER" id="PTHR46838:SF1">
    <property type="entry name" value="TUMOR NECROSIS FACTOR RECEPTOR SUPERFAMILY MEMBER 14"/>
    <property type="match status" value="1"/>
</dbReference>
<keyword evidence="2" id="KW-1133">Transmembrane helix</keyword>
<dbReference type="GeneTree" id="ENSGT00950000183126"/>
<dbReference type="GO" id="GO:0050830">
    <property type="term" value="P:defense response to Gram-positive bacterium"/>
    <property type="evidence" value="ECO:0007669"/>
    <property type="project" value="TreeGrafter"/>
</dbReference>
<evidence type="ECO:0000313" key="5">
    <source>
        <dbReference type="Ensembl" id="ENSLBEP00000015137.1"/>
    </source>
</evidence>
<keyword evidence="2" id="KW-0812">Transmembrane</keyword>
<dbReference type="GO" id="GO:0050829">
    <property type="term" value="P:defense response to Gram-negative bacterium"/>
    <property type="evidence" value="ECO:0007669"/>
    <property type="project" value="TreeGrafter"/>
</dbReference>
<comment type="caution">
    <text evidence="1">Lacks conserved residue(s) required for the propagation of feature annotation.</text>
</comment>
<name>A0A3Q3F821_9LABR</name>
<reference evidence="5" key="2">
    <citation type="submission" date="2025-09" db="UniProtKB">
        <authorList>
            <consortium name="Ensembl"/>
        </authorList>
    </citation>
    <scope>IDENTIFICATION</scope>
</reference>
<keyword evidence="1" id="KW-1015">Disulfide bond</keyword>
<dbReference type="PROSITE" id="PS00652">
    <property type="entry name" value="TNFR_NGFR_1"/>
    <property type="match status" value="2"/>
</dbReference>
<dbReference type="SUPFAM" id="SSF57586">
    <property type="entry name" value="TNF receptor-like"/>
    <property type="match status" value="3"/>
</dbReference>
<dbReference type="AlphaFoldDB" id="A0A3Q3F821"/>
<organism evidence="5 6">
    <name type="scientific">Labrus bergylta</name>
    <name type="common">ballan wrasse</name>
    <dbReference type="NCBI Taxonomy" id="56723"/>
    <lineage>
        <taxon>Eukaryota</taxon>
        <taxon>Metazoa</taxon>
        <taxon>Chordata</taxon>
        <taxon>Craniata</taxon>
        <taxon>Vertebrata</taxon>
        <taxon>Euteleostomi</taxon>
        <taxon>Actinopterygii</taxon>
        <taxon>Neopterygii</taxon>
        <taxon>Teleostei</taxon>
        <taxon>Neoteleostei</taxon>
        <taxon>Acanthomorphata</taxon>
        <taxon>Eupercaria</taxon>
        <taxon>Labriformes</taxon>
        <taxon>Labridae</taxon>
        <taxon>Labrus</taxon>
    </lineage>
</organism>
<evidence type="ECO:0000313" key="6">
    <source>
        <dbReference type="Proteomes" id="UP000261660"/>
    </source>
</evidence>
<feature type="signal peptide" evidence="3">
    <location>
        <begin position="1"/>
        <end position="21"/>
    </location>
</feature>
<keyword evidence="2" id="KW-0472">Membrane</keyword>
<evidence type="ECO:0000256" key="1">
    <source>
        <dbReference type="PROSITE-ProRule" id="PRU00206"/>
    </source>
</evidence>
<dbReference type="GO" id="GO:2000406">
    <property type="term" value="P:positive regulation of T cell migration"/>
    <property type="evidence" value="ECO:0007669"/>
    <property type="project" value="TreeGrafter"/>
</dbReference>
<dbReference type="CDD" id="cd00185">
    <property type="entry name" value="TNFRSF"/>
    <property type="match status" value="1"/>
</dbReference>
<feature type="transmembrane region" description="Helical" evidence="2">
    <location>
        <begin position="188"/>
        <end position="216"/>
    </location>
</feature>
<evidence type="ECO:0000256" key="3">
    <source>
        <dbReference type="SAM" id="SignalP"/>
    </source>
</evidence>
<reference evidence="5" key="1">
    <citation type="submission" date="2025-08" db="UniProtKB">
        <authorList>
            <consortium name="Ensembl"/>
        </authorList>
    </citation>
    <scope>IDENTIFICATION</scope>
</reference>
<dbReference type="Proteomes" id="UP000261660">
    <property type="component" value="Unplaced"/>
</dbReference>
<sequence length="327" mass="36229">MRPGSAATFLILLMIVFTGQTFSCDKYTYEINDRCCRKCPPGGQVHEDCTELISTLCKPCTEGTFMDQPTSRRECYRCTNCEGSGLQIKMLCTLVSDTVCEPLEGFYCSDSRKDNCVEAKKHRRCEPGEYIKENGTSSTDTVCSTCSDGTFSDGTFTSCQKHKQCESEGLTLLTSGTKTENAQCGGLLSLWTGLIVGAVVMFLLIVLGMFCLGWWIRKHSGQRSQEAVNTEDVVLEMEDLKSDEEPKVVKGELKLVLALSRSSPGSFAEPYDADPLRTRSHSLTDIELCLGRVEFIHSTNTLARLFDSVQEIFSRSFTAVSDQNDSE</sequence>